<reference evidence="2" key="1">
    <citation type="submission" date="2022-01" db="EMBL/GenBank/DDBJ databases">
        <authorList>
            <person name="King R."/>
        </authorList>
    </citation>
    <scope>NUCLEOTIDE SEQUENCE</scope>
</reference>
<accession>A0A9N9SK19</accession>
<name>A0A9N9SK19_PHACE</name>
<dbReference type="Proteomes" id="UP001153737">
    <property type="component" value="Chromosome 9"/>
</dbReference>
<dbReference type="AlphaFoldDB" id="A0A9N9SK19"/>
<dbReference type="SMART" id="SM00587">
    <property type="entry name" value="CHK"/>
    <property type="match status" value="1"/>
</dbReference>
<sequence length="403" mass="45978">MVSNSQIVDLVKHSMAKEGILSPSVELMGHLESEGFISNAIFVKASGSTVDGESKKYELVVKYIKDTEIFKHNNAVQRICKSEHHVYKNVFPALNDILEQHGLDESIAAPRCYGCYNVDNVYVIVLEHLGSAGFEVQDKTRPLNLDHLILLLREHAKIHASSVALKVQQKDLYEKLMPLNGDVLEMSFDNRDVVEVVNESALAAIDSFKGKDHDLYERTCRSFRKLPADVYMDLLELNAVEEKTVLNHGDCWNDNYLFKYEDGDGTHPTNAKLIDFQSAHVHSPVYDISNMIYSVSEAKPEHFGVLLRSYHDSLTHYLKRLDCDPEFFTLQDLKAHWKKYALRGLIVALYTMRVIIAVKPAEKKQDKGFLGVVLDESLKELFDQRVRSIVRHYFTSMEIIDTI</sequence>
<dbReference type="InterPro" id="IPR015897">
    <property type="entry name" value="CHK_kinase-like"/>
</dbReference>
<dbReference type="InterPro" id="IPR011009">
    <property type="entry name" value="Kinase-like_dom_sf"/>
</dbReference>
<keyword evidence="3" id="KW-1185">Reference proteome</keyword>
<dbReference type="PANTHER" id="PTHR11012">
    <property type="entry name" value="PROTEIN KINASE-LIKE DOMAIN-CONTAINING"/>
    <property type="match status" value="1"/>
</dbReference>
<dbReference type="SUPFAM" id="SSF56112">
    <property type="entry name" value="Protein kinase-like (PK-like)"/>
    <property type="match status" value="1"/>
</dbReference>
<evidence type="ECO:0000313" key="2">
    <source>
        <dbReference type="EMBL" id="CAG9825200.1"/>
    </source>
</evidence>
<feature type="domain" description="CHK kinase-like" evidence="1">
    <location>
        <begin position="124"/>
        <end position="320"/>
    </location>
</feature>
<dbReference type="OrthoDB" id="190089at2759"/>
<protein>
    <recommendedName>
        <fullName evidence="1">CHK kinase-like domain-containing protein</fullName>
    </recommendedName>
</protein>
<dbReference type="PANTHER" id="PTHR11012:SF30">
    <property type="entry name" value="PROTEIN KINASE-LIKE DOMAIN-CONTAINING"/>
    <property type="match status" value="1"/>
</dbReference>
<dbReference type="Pfam" id="PF02958">
    <property type="entry name" value="EcKL"/>
    <property type="match status" value="1"/>
</dbReference>
<dbReference type="EMBL" id="OU896715">
    <property type="protein sequence ID" value="CAG9825200.1"/>
    <property type="molecule type" value="Genomic_DNA"/>
</dbReference>
<organism evidence="2 3">
    <name type="scientific">Phaedon cochleariae</name>
    <name type="common">Mustard beetle</name>
    <dbReference type="NCBI Taxonomy" id="80249"/>
    <lineage>
        <taxon>Eukaryota</taxon>
        <taxon>Metazoa</taxon>
        <taxon>Ecdysozoa</taxon>
        <taxon>Arthropoda</taxon>
        <taxon>Hexapoda</taxon>
        <taxon>Insecta</taxon>
        <taxon>Pterygota</taxon>
        <taxon>Neoptera</taxon>
        <taxon>Endopterygota</taxon>
        <taxon>Coleoptera</taxon>
        <taxon>Polyphaga</taxon>
        <taxon>Cucujiformia</taxon>
        <taxon>Chrysomeloidea</taxon>
        <taxon>Chrysomelidae</taxon>
        <taxon>Chrysomelinae</taxon>
        <taxon>Chrysomelini</taxon>
        <taxon>Phaedon</taxon>
    </lineage>
</organism>
<reference evidence="2" key="2">
    <citation type="submission" date="2022-10" db="EMBL/GenBank/DDBJ databases">
        <authorList>
            <consortium name="ENA_rothamsted_submissions"/>
            <consortium name="culmorum"/>
            <person name="King R."/>
        </authorList>
    </citation>
    <scope>NUCLEOTIDE SEQUENCE</scope>
</reference>
<dbReference type="InterPro" id="IPR004119">
    <property type="entry name" value="EcKL"/>
</dbReference>
<dbReference type="Gene3D" id="3.90.1200.10">
    <property type="match status" value="1"/>
</dbReference>
<proteinExistence type="predicted"/>
<evidence type="ECO:0000313" key="3">
    <source>
        <dbReference type="Proteomes" id="UP001153737"/>
    </source>
</evidence>
<gene>
    <name evidence="2" type="ORF">PHAECO_LOCUS12442</name>
</gene>
<evidence type="ECO:0000259" key="1">
    <source>
        <dbReference type="SMART" id="SM00587"/>
    </source>
</evidence>